<accession>A0AAN8NXX8</accession>
<dbReference type="Proteomes" id="UP001372834">
    <property type="component" value="Unassembled WGS sequence"/>
</dbReference>
<gene>
    <name evidence="1" type="ORF">RUM43_006534</name>
</gene>
<evidence type="ECO:0000313" key="2">
    <source>
        <dbReference type="Proteomes" id="UP001372834"/>
    </source>
</evidence>
<organism evidence="1 2">
    <name type="scientific">Polyplax serrata</name>
    <name type="common">Common mouse louse</name>
    <dbReference type="NCBI Taxonomy" id="468196"/>
    <lineage>
        <taxon>Eukaryota</taxon>
        <taxon>Metazoa</taxon>
        <taxon>Ecdysozoa</taxon>
        <taxon>Arthropoda</taxon>
        <taxon>Hexapoda</taxon>
        <taxon>Insecta</taxon>
        <taxon>Pterygota</taxon>
        <taxon>Neoptera</taxon>
        <taxon>Paraneoptera</taxon>
        <taxon>Psocodea</taxon>
        <taxon>Troctomorpha</taxon>
        <taxon>Phthiraptera</taxon>
        <taxon>Anoplura</taxon>
        <taxon>Polyplacidae</taxon>
        <taxon>Polyplax</taxon>
    </lineage>
</organism>
<dbReference type="EMBL" id="JAWJWE010000037">
    <property type="protein sequence ID" value="KAK6626227.1"/>
    <property type="molecule type" value="Genomic_DNA"/>
</dbReference>
<comment type="caution">
    <text evidence="1">The sequence shown here is derived from an EMBL/GenBank/DDBJ whole genome shotgun (WGS) entry which is preliminary data.</text>
</comment>
<protein>
    <submittedName>
        <fullName evidence="1">Uncharacterized protein</fullName>
    </submittedName>
</protein>
<name>A0AAN8NXX8_POLSC</name>
<proteinExistence type="predicted"/>
<dbReference type="AlphaFoldDB" id="A0AAN8NXX8"/>
<evidence type="ECO:0000313" key="1">
    <source>
        <dbReference type="EMBL" id="KAK6626227.1"/>
    </source>
</evidence>
<sequence>MEKWYTLKIIRVKEEEQREERTKSETCNRIQETSVKPKLLTNPILGIQLPIIVVGTRHPVIKQEREGVGNFQKEEGIKRDRIEKNTNHAHLDDKTAVGGTGRCCQPQEMKHLLLAKDDREKTYLMTSPRRGIVVFGP</sequence>
<reference evidence="1 2" key="1">
    <citation type="submission" date="2023-10" db="EMBL/GenBank/DDBJ databases">
        <title>Genomes of two closely related lineages of the louse Polyplax serrata with different host specificities.</title>
        <authorList>
            <person name="Martinu J."/>
            <person name="Tarabai H."/>
            <person name="Stefka J."/>
            <person name="Hypsa V."/>
        </authorList>
    </citation>
    <scope>NUCLEOTIDE SEQUENCE [LARGE SCALE GENOMIC DNA]</scope>
    <source>
        <strain evidence="1">HR10_N</strain>
    </source>
</reference>